<dbReference type="InterPro" id="IPR011055">
    <property type="entry name" value="Dup_hybrid_motif"/>
</dbReference>
<dbReference type="PANTHER" id="PTHR45008">
    <property type="entry name" value="PTS SYSTEM GLUCOSE-SPECIFIC EIIA COMPONENT"/>
    <property type="match status" value="1"/>
</dbReference>
<keyword evidence="6" id="KW-0418">Kinase</keyword>
<dbReference type="Proteomes" id="UP000600171">
    <property type="component" value="Unassembled WGS sequence"/>
</dbReference>
<gene>
    <name evidence="9" type="primary">pts32A</name>
    <name evidence="9" type="ORF">GCM10007359_19310</name>
</gene>
<dbReference type="GO" id="GO:0005737">
    <property type="term" value="C:cytoplasm"/>
    <property type="evidence" value="ECO:0007669"/>
    <property type="project" value="UniProtKB-SubCell"/>
</dbReference>
<keyword evidence="3 9" id="KW-0762">Sugar transport</keyword>
<sequence length="177" mass="18409">MFGFGKKKKAEEAPAPAEATPAGPLGEELVAPATGTYKPLTTVADPVFAQGMMGEGFAVDPSEGTVVAPVTGEIALLQDSLHAFMIRSEDGAEVLVHVGIDTVELGGRGFTSTAEIGQKVTAGEPLITVDWAKIESEIPSKEVMVIVTNSKAFGVARDDETQRPVTAGDKVANTVKK</sequence>
<keyword evidence="4" id="KW-0808">Transferase</keyword>
<dbReference type="NCBIfam" id="TIGR00830">
    <property type="entry name" value="PTBA"/>
    <property type="match status" value="1"/>
</dbReference>
<dbReference type="PANTHER" id="PTHR45008:SF1">
    <property type="entry name" value="PTS SYSTEM GLUCOSE-SPECIFIC EIIA COMPONENT"/>
    <property type="match status" value="1"/>
</dbReference>
<reference evidence="9 10" key="1">
    <citation type="journal article" date="2014" name="Int. J. Syst. Evol. Microbiol.">
        <title>Complete genome sequence of Corynebacterium casei LMG S-19264T (=DSM 44701T), isolated from a smear-ripened cheese.</title>
        <authorList>
            <consortium name="US DOE Joint Genome Institute (JGI-PGF)"/>
            <person name="Walter F."/>
            <person name="Albersmeier A."/>
            <person name="Kalinowski J."/>
            <person name="Ruckert C."/>
        </authorList>
    </citation>
    <scope>NUCLEOTIDE SEQUENCE [LARGE SCALE GENOMIC DNA]</scope>
    <source>
        <strain evidence="9 10">CCM 8669</strain>
    </source>
</reference>
<evidence type="ECO:0000259" key="8">
    <source>
        <dbReference type="PROSITE" id="PS51093"/>
    </source>
</evidence>
<evidence type="ECO:0000256" key="4">
    <source>
        <dbReference type="ARBA" id="ARBA00022679"/>
    </source>
</evidence>
<dbReference type="PROSITE" id="PS51093">
    <property type="entry name" value="PTS_EIIA_TYPE_1"/>
    <property type="match status" value="1"/>
</dbReference>
<evidence type="ECO:0000256" key="6">
    <source>
        <dbReference type="ARBA" id="ARBA00022777"/>
    </source>
</evidence>
<feature type="domain" description="PTS EIIA type-1" evidence="8">
    <location>
        <begin position="45"/>
        <end position="149"/>
    </location>
</feature>
<dbReference type="PROSITE" id="PS00371">
    <property type="entry name" value="PTS_EIIA_TYPE_1_HIS"/>
    <property type="match status" value="1"/>
</dbReference>
<evidence type="ECO:0000256" key="5">
    <source>
        <dbReference type="ARBA" id="ARBA00022683"/>
    </source>
</evidence>
<dbReference type="GO" id="GO:0009401">
    <property type="term" value="P:phosphoenolpyruvate-dependent sugar phosphotransferase system"/>
    <property type="evidence" value="ECO:0007669"/>
    <property type="project" value="UniProtKB-KW"/>
</dbReference>
<protein>
    <submittedName>
        <fullName evidence="9">PTS glucose transporter subunit IIABC</fullName>
    </submittedName>
</protein>
<feature type="compositionally biased region" description="Low complexity" evidence="7">
    <location>
        <begin position="13"/>
        <end position="27"/>
    </location>
</feature>
<proteinExistence type="predicted"/>
<comment type="subcellular location">
    <subcellularLocation>
        <location evidence="1">Cytoplasm</location>
    </subcellularLocation>
</comment>
<dbReference type="Pfam" id="PF00358">
    <property type="entry name" value="PTS_EIIA_1"/>
    <property type="match status" value="1"/>
</dbReference>
<dbReference type="SUPFAM" id="SSF51261">
    <property type="entry name" value="Duplicated hybrid motif"/>
    <property type="match status" value="1"/>
</dbReference>
<dbReference type="AlphaFoldDB" id="A0A917IXM3"/>
<evidence type="ECO:0000256" key="1">
    <source>
        <dbReference type="ARBA" id="ARBA00004496"/>
    </source>
</evidence>
<dbReference type="Gene3D" id="2.70.70.10">
    <property type="entry name" value="Glucose Permease (Domain IIA)"/>
    <property type="match status" value="1"/>
</dbReference>
<keyword evidence="10" id="KW-1185">Reference proteome</keyword>
<dbReference type="InterPro" id="IPR001127">
    <property type="entry name" value="PTS_EIIA_1_perm"/>
</dbReference>
<dbReference type="InterPro" id="IPR050890">
    <property type="entry name" value="PTS_EIIA_component"/>
</dbReference>
<accession>A0A917IXM3</accession>
<organism evidence="9 10">
    <name type="scientific">Rothia aerolata</name>
    <dbReference type="NCBI Taxonomy" id="1812262"/>
    <lineage>
        <taxon>Bacteria</taxon>
        <taxon>Bacillati</taxon>
        <taxon>Actinomycetota</taxon>
        <taxon>Actinomycetes</taxon>
        <taxon>Micrococcales</taxon>
        <taxon>Micrococcaceae</taxon>
        <taxon>Rothia</taxon>
    </lineage>
</organism>
<dbReference type="GO" id="GO:0016301">
    <property type="term" value="F:kinase activity"/>
    <property type="evidence" value="ECO:0007669"/>
    <property type="project" value="UniProtKB-KW"/>
</dbReference>
<evidence type="ECO:0000313" key="9">
    <source>
        <dbReference type="EMBL" id="GGH65753.1"/>
    </source>
</evidence>
<comment type="caution">
    <text evidence="9">The sequence shown here is derived from an EMBL/GenBank/DDBJ whole genome shotgun (WGS) entry which is preliminary data.</text>
</comment>
<name>A0A917IXM3_9MICC</name>
<evidence type="ECO:0000313" key="10">
    <source>
        <dbReference type="Proteomes" id="UP000600171"/>
    </source>
</evidence>
<keyword evidence="5" id="KW-0598">Phosphotransferase system</keyword>
<evidence type="ECO:0000256" key="3">
    <source>
        <dbReference type="ARBA" id="ARBA00022597"/>
    </source>
</evidence>
<dbReference type="EMBL" id="BMDC01000004">
    <property type="protein sequence ID" value="GGH65753.1"/>
    <property type="molecule type" value="Genomic_DNA"/>
</dbReference>
<evidence type="ECO:0000256" key="7">
    <source>
        <dbReference type="SAM" id="MobiDB-lite"/>
    </source>
</evidence>
<feature type="region of interest" description="Disordered" evidence="7">
    <location>
        <begin position="1"/>
        <end position="28"/>
    </location>
</feature>
<dbReference type="FunFam" id="2.70.70.10:FF:000001">
    <property type="entry name" value="PTS system glucose-specific IIA component"/>
    <property type="match status" value="1"/>
</dbReference>
<evidence type="ECO:0000256" key="2">
    <source>
        <dbReference type="ARBA" id="ARBA00022448"/>
    </source>
</evidence>
<keyword evidence="2" id="KW-0813">Transport</keyword>